<dbReference type="PROSITE" id="PS51257">
    <property type="entry name" value="PROKAR_LIPOPROTEIN"/>
    <property type="match status" value="1"/>
</dbReference>
<keyword evidence="1" id="KW-1133">Transmembrane helix</keyword>
<keyword evidence="1" id="KW-0472">Membrane</keyword>
<organism evidence="2 3">
    <name type="scientific">Vagococcus fluvialis bH819</name>
    <dbReference type="NCBI Taxonomy" id="1255619"/>
    <lineage>
        <taxon>Bacteria</taxon>
        <taxon>Bacillati</taxon>
        <taxon>Bacillota</taxon>
        <taxon>Bacilli</taxon>
        <taxon>Lactobacillales</taxon>
        <taxon>Enterococcaceae</taxon>
        <taxon>Vagococcus</taxon>
    </lineage>
</organism>
<dbReference type="EMBL" id="FWFD01000003">
    <property type="protein sequence ID" value="SLM84798.1"/>
    <property type="molecule type" value="Genomic_DNA"/>
</dbReference>
<dbReference type="Proteomes" id="UP000195918">
    <property type="component" value="Unassembled WGS sequence"/>
</dbReference>
<evidence type="ECO:0000313" key="3">
    <source>
        <dbReference type="Proteomes" id="UP000195918"/>
    </source>
</evidence>
<keyword evidence="1" id="KW-0812">Transmembrane</keyword>
<proteinExistence type="predicted"/>
<dbReference type="RefSeq" id="WP_086950441.1">
    <property type="nucleotide sequence ID" value="NZ_FWFD01000003.1"/>
</dbReference>
<dbReference type="AlphaFoldDB" id="A0A1X6WKJ8"/>
<evidence type="ECO:0000256" key="1">
    <source>
        <dbReference type="SAM" id="Phobius"/>
    </source>
</evidence>
<reference evidence="3" key="1">
    <citation type="submission" date="2017-02" db="EMBL/GenBank/DDBJ databases">
        <authorList>
            <person name="Dridi B."/>
        </authorList>
    </citation>
    <scope>NUCLEOTIDE SEQUENCE [LARGE SCALE GENOMIC DNA]</scope>
    <source>
        <strain evidence="3">bH819</strain>
    </source>
</reference>
<accession>A0A1X6WKJ8</accession>
<sequence>MKKSIPISLIIIGAVISPLPNYLINLIIGLACLFAFYDIGIKKNLELANLVLNSQNPSQWDKNMGKITAIISLILAILFLGLSLYHFIIS</sequence>
<keyword evidence="3" id="KW-1185">Reference proteome</keyword>
<feature type="transmembrane region" description="Helical" evidence="1">
    <location>
        <begin position="67"/>
        <end position="88"/>
    </location>
</feature>
<gene>
    <name evidence="2" type="ORF">FM121_01800</name>
</gene>
<evidence type="ECO:0000313" key="2">
    <source>
        <dbReference type="EMBL" id="SLM84798.1"/>
    </source>
</evidence>
<protein>
    <submittedName>
        <fullName evidence="2">Uncharacterized protein</fullName>
    </submittedName>
</protein>
<name>A0A1X6WKJ8_9ENTE</name>
<feature type="transmembrane region" description="Helical" evidence="1">
    <location>
        <begin position="7"/>
        <end position="37"/>
    </location>
</feature>